<dbReference type="RefSeq" id="WP_409121339.1">
    <property type="nucleotide sequence ID" value="NZ_JBJVNI010000006.1"/>
</dbReference>
<evidence type="ECO:0000313" key="3">
    <source>
        <dbReference type="Proteomes" id="UP001631957"/>
    </source>
</evidence>
<dbReference type="EMBL" id="JBJVNI010000006">
    <property type="protein sequence ID" value="MFM9609665.1"/>
    <property type="molecule type" value="Genomic_DNA"/>
</dbReference>
<organism evidence="2 3">
    <name type="scientific">Streptomyces niveiscabiei</name>
    <dbReference type="NCBI Taxonomy" id="164115"/>
    <lineage>
        <taxon>Bacteria</taxon>
        <taxon>Bacillati</taxon>
        <taxon>Actinomycetota</taxon>
        <taxon>Actinomycetes</taxon>
        <taxon>Kitasatosporales</taxon>
        <taxon>Streptomycetaceae</taxon>
        <taxon>Streptomyces</taxon>
    </lineage>
</organism>
<sequence>MASPPPAKESDVLILIELRRSPEGHLEGTVKTGPEDRGHPFHGVVSLVDALEAHLDDPQGPRFSGGGDAEPGGDP</sequence>
<feature type="compositionally biased region" description="Gly residues" evidence="1">
    <location>
        <begin position="63"/>
        <end position="75"/>
    </location>
</feature>
<feature type="compositionally biased region" description="Basic and acidic residues" evidence="1">
    <location>
        <begin position="19"/>
        <end position="39"/>
    </location>
</feature>
<evidence type="ECO:0000313" key="2">
    <source>
        <dbReference type="EMBL" id="MFM9609665.1"/>
    </source>
</evidence>
<dbReference type="Proteomes" id="UP001631957">
    <property type="component" value="Unassembled WGS sequence"/>
</dbReference>
<comment type="caution">
    <text evidence="2">The sequence shown here is derived from an EMBL/GenBank/DDBJ whole genome shotgun (WGS) entry which is preliminary data.</text>
</comment>
<evidence type="ECO:0000256" key="1">
    <source>
        <dbReference type="SAM" id="MobiDB-lite"/>
    </source>
</evidence>
<feature type="region of interest" description="Disordered" evidence="1">
    <location>
        <begin position="19"/>
        <end position="75"/>
    </location>
</feature>
<protein>
    <submittedName>
        <fullName evidence="2">Uncharacterized protein</fullName>
    </submittedName>
</protein>
<keyword evidence="3" id="KW-1185">Reference proteome</keyword>
<reference evidence="2 3" key="1">
    <citation type="submission" date="2024-12" db="EMBL/GenBank/DDBJ databases">
        <title>Forecasting of Potato common scab and diversities of Pathogenic streptomyces spp. in china.</title>
        <authorList>
            <person name="Handique U."/>
            <person name="Wu J."/>
        </authorList>
    </citation>
    <scope>NUCLEOTIDE SEQUENCE [LARGE SCALE GENOMIC DNA]</scope>
    <source>
        <strain evidence="2 3">ZRIMU1530</strain>
    </source>
</reference>
<proteinExistence type="predicted"/>
<gene>
    <name evidence="2" type="ORF">ACKI18_13230</name>
</gene>
<name>A0ABW9HNL4_9ACTN</name>
<accession>A0ABW9HNL4</accession>